<feature type="transmembrane region" description="Helical" evidence="1">
    <location>
        <begin position="49"/>
        <end position="67"/>
    </location>
</feature>
<protein>
    <submittedName>
        <fullName evidence="2">Uncharacterized protein</fullName>
    </submittedName>
</protein>
<dbReference type="AlphaFoldDB" id="A0A0L0HI87"/>
<evidence type="ECO:0000313" key="3">
    <source>
        <dbReference type="Proteomes" id="UP000053201"/>
    </source>
</evidence>
<gene>
    <name evidence="2" type="ORF">SPPG_04878</name>
</gene>
<keyword evidence="1" id="KW-0812">Transmembrane</keyword>
<accession>A0A0L0HI87</accession>
<reference evidence="2 3" key="1">
    <citation type="submission" date="2009-08" db="EMBL/GenBank/DDBJ databases">
        <title>The Genome Sequence of Spizellomyces punctatus strain DAOM BR117.</title>
        <authorList>
            <consortium name="The Broad Institute Genome Sequencing Platform"/>
            <person name="Russ C."/>
            <person name="Cuomo C."/>
            <person name="Shea T."/>
            <person name="Young S.K."/>
            <person name="Zeng Q."/>
            <person name="Koehrsen M."/>
            <person name="Haas B."/>
            <person name="Borodovsky M."/>
            <person name="Guigo R."/>
            <person name="Alvarado L."/>
            <person name="Berlin A."/>
            <person name="Bochicchio J."/>
            <person name="Borenstein D."/>
            <person name="Chapman S."/>
            <person name="Chen Z."/>
            <person name="Engels R."/>
            <person name="Freedman E."/>
            <person name="Gellesch M."/>
            <person name="Goldberg J."/>
            <person name="Griggs A."/>
            <person name="Gujja S."/>
            <person name="Heiman D."/>
            <person name="Hepburn T."/>
            <person name="Howarth C."/>
            <person name="Jen D."/>
            <person name="Larson L."/>
            <person name="Lewis B."/>
            <person name="Mehta T."/>
            <person name="Park D."/>
            <person name="Pearson M."/>
            <person name="Roberts A."/>
            <person name="Saif S."/>
            <person name="Shenoy N."/>
            <person name="Sisk P."/>
            <person name="Stolte C."/>
            <person name="Sykes S."/>
            <person name="Thomson T."/>
            <person name="Walk T."/>
            <person name="White J."/>
            <person name="Yandava C."/>
            <person name="Burger G."/>
            <person name="Gray M.W."/>
            <person name="Holland P.W.H."/>
            <person name="King N."/>
            <person name="Lang F.B.F."/>
            <person name="Roger A.J."/>
            <person name="Ruiz-Trillo I."/>
            <person name="Lander E."/>
            <person name="Nusbaum C."/>
        </authorList>
    </citation>
    <scope>NUCLEOTIDE SEQUENCE [LARGE SCALE GENOMIC DNA]</scope>
    <source>
        <strain evidence="2 3">DAOM BR117</strain>
    </source>
</reference>
<dbReference type="InParanoid" id="A0A0L0HI87"/>
<feature type="transmembrane region" description="Helical" evidence="1">
    <location>
        <begin position="165"/>
        <end position="188"/>
    </location>
</feature>
<keyword evidence="3" id="KW-1185">Reference proteome</keyword>
<proteinExistence type="predicted"/>
<evidence type="ECO:0000256" key="1">
    <source>
        <dbReference type="SAM" id="Phobius"/>
    </source>
</evidence>
<keyword evidence="1" id="KW-0472">Membrane</keyword>
<feature type="transmembrane region" description="Helical" evidence="1">
    <location>
        <begin position="122"/>
        <end position="145"/>
    </location>
</feature>
<sequence length="309" mass="34560">MSVCSDVYSDPVLTAVYNNNRDLMIYALIMAVLSLGFVWDYLPSLPMRASRYAIIITAVSNVLWTIVEILDWTYPWSCQAFGPRGLITMQILTLIFDSIANSGFVFFTIYRTVKLLTRNERIHMLSSTVLALLAGTTSIVAWTNYIKKLTSDESILVEIYDNWVIIYYVLWTTAVEMGALTIVLLKVFQAAIVRKRITSVQQQSNASLWHATLGIAIRYALIIVLQYYNLKYWFSATPTNIATACYSTLRSIMVILTLTDQVKVQTILGMNNASQASTDSNPRNPVSKACATGAGRVGSILRTDIQDSV</sequence>
<dbReference type="RefSeq" id="XP_016608609.1">
    <property type="nucleotide sequence ID" value="XM_016753116.1"/>
</dbReference>
<organism evidence="2 3">
    <name type="scientific">Spizellomyces punctatus (strain DAOM BR117)</name>
    <dbReference type="NCBI Taxonomy" id="645134"/>
    <lineage>
        <taxon>Eukaryota</taxon>
        <taxon>Fungi</taxon>
        <taxon>Fungi incertae sedis</taxon>
        <taxon>Chytridiomycota</taxon>
        <taxon>Chytridiomycota incertae sedis</taxon>
        <taxon>Chytridiomycetes</taxon>
        <taxon>Spizellomycetales</taxon>
        <taxon>Spizellomycetaceae</taxon>
        <taxon>Spizellomyces</taxon>
    </lineage>
</organism>
<feature type="transmembrane region" description="Helical" evidence="1">
    <location>
        <begin position="208"/>
        <end position="228"/>
    </location>
</feature>
<evidence type="ECO:0000313" key="2">
    <source>
        <dbReference type="EMBL" id="KND00570.1"/>
    </source>
</evidence>
<feature type="transmembrane region" description="Helical" evidence="1">
    <location>
        <begin position="23"/>
        <end position="42"/>
    </location>
</feature>
<keyword evidence="1" id="KW-1133">Transmembrane helix</keyword>
<dbReference type="GeneID" id="27688305"/>
<feature type="transmembrane region" description="Helical" evidence="1">
    <location>
        <begin position="87"/>
        <end position="110"/>
    </location>
</feature>
<dbReference type="Proteomes" id="UP000053201">
    <property type="component" value="Unassembled WGS sequence"/>
</dbReference>
<name>A0A0L0HI87_SPIPD</name>
<dbReference type="VEuPathDB" id="FungiDB:SPPG_04878"/>
<dbReference type="EMBL" id="KQ257456">
    <property type="protein sequence ID" value="KND00570.1"/>
    <property type="molecule type" value="Genomic_DNA"/>
</dbReference>
<dbReference type="OrthoDB" id="10302604at2759"/>